<accession>A0A182QQ29</accession>
<keyword evidence="2" id="KW-0812">Transmembrane</keyword>
<sequence length="347" mass="38086">MFVSSCVRDTAAGSGWLLVSTAGVIESVGVEEPLVGSAVMVVVVVETLLADYMPAAVEPPSSRNRSSSNIAPMLRQLQLTTVAASFQIVGTVVRKDFLFLLMQGIATTTTTHLEHVLAPCAHQVKWPIVERVVLWLLSVLLLTLHVLLQATVTLPQHAMLRTEMTHQPFRRRKDSQTVQTDVLSVHLAHMQKQIPVLVIDHPSRPTRPPPSLHCRGSFPQTIHDRNRMLERMLAEELAVVPVPGCRLSHVAPAERVTAHDEDDEEDDEEELSDELEPPLLLLLFPSRSSHPSSSPCGASSCRSRSSSSFSSSSFGTRGVIGRPNSSWCSSDTFSESDDLPESIELLR</sequence>
<proteinExistence type="predicted"/>
<evidence type="ECO:0000256" key="2">
    <source>
        <dbReference type="SAM" id="Phobius"/>
    </source>
</evidence>
<reference evidence="3" key="2">
    <citation type="submission" date="2020-05" db="UniProtKB">
        <authorList>
            <consortium name="EnsemblMetazoa"/>
        </authorList>
    </citation>
    <scope>IDENTIFICATION</scope>
    <source>
        <strain evidence="3">FAR1</strain>
    </source>
</reference>
<organism evidence="3 4">
    <name type="scientific">Anopheles farauti</name>
    <dbReference type="NCBI Taxonomy" id="69004"/>
    <lineage>
        <taxon>Eukaryota</taxon>
        <taxon>Metazoa</taxon>
        <taxon>Ecdysozoa</taxon>
        <taxon>Arthropoda</taxon>
        <taxon>Hexapoda</taxon>
        <taxon>Insecta</taxon>
        <taxon>Pterygota</taxon>
        <taxon>Neoptera</taxon>
        <taxon>Endopterygota</taxon>
        <taxon>Diptera</taxon>
        <taxon>Nematocera</taxon>
        <taxon>Culicoidea</taxon>
        <taxon>Culicidae</taxon>
        <taxon>Anophelinae</taxon>
        <taxon>Anopheles</taxon>
    </lineage>
</organism>
<evidence type="ECO:0000313" key="3">
    <source>
        <dbReference type="EnsemblMetazoa" id="AFAF014605-PA"/>
    </source>
</evidence>
<dbReference type="EMBL" id="AXCN02001090">
    <property type="status" value="NOT_ANNOTATED_CDS"/>
    <property type="molecule type" value="Genomic_DNA"/>
</dbReference>
<evidence type="ECO:0000313" key="4">
    <source>
        <dbReference type="Proteomes" id="UP000075886"/>
    </source>
</evidence>
<keyword evidence="2" id="KW-1133">Transmembrane helix</keyword>
<dbReference type="Proteomes" id="UP000075886">
    <property type="component" value="Unassembled WGS sequence"/>
</dbReference>
<keyword evidence="2" id="KW-0472">Membrane</keyword>
<evidence type="ECO:0000256" key="1">
    <source>
        <dbReference type="SAM" id="MobiDB-lite"/>
    </source>
</evidence>
<name>A0A182QQ29_9DIPT</name>
<dbReference type="EnsemblMetazoa" id="AFAF014605-RA">
    <property type="protein sequence ID" value="AFAF014605-PA"/>
    <property type="gene ID" value="AFAF014605"/>
</dbReference>
<feature type="compositionally biased region" description="Low complexity" evidence="1">
    <location>
        <begin position="291"/>
        <end position="315"/>
    </location>
</feature>
<keyword evidence="4" id="KW-1185">Reference proteome</keyword>
<reference evidence="4" key="1">
    <citation type="submission" date="2014-01" db="EMBL/GenBank/DDBJ databases">
        <title>The Genome Sequence of Anopheles farauti FAR1 (V2).</title>
        <authorList>
            <consortium name="The Broad Institute Genomics Platform"/>
            <person name="Neafsey D.E."/>
            <person name="Besansky N."/>
            <person name="Howell P."/>
            <person name="Walton C."/>
            <person name="Young S.K."/>
            <person name="Zeng Q."/>
            <person name="Gargeya S."/>
            <person name="Fitzgerald M."/>
            <person name="Haas B."/>
            <person name="Abouelleil A."/>
            <person name="Allen A.W."/>
            <person name="Alvarado L."/>
            <person name="Arachchi H.M."/>
            <person name="Berlin A.M."/>
            <person name="Chapman S.B."/>
            <person name="Gainer-Dewar J."/>
            <person name="Goldberg J."/>
            <person name="Griggs A."/>
            <person name="Gujja S."/>
            <person name="Hansen M."/>
            <person name="Howarth C."/>
            <person name="Imamovic A."/>
            <person name="Ireland A."/>
            <person name="Larimer J."/>
            <person name="McCowan C."/>
            <person name="Murphy C."/>
            <person name="Pearson M."/>
            <person name="Poon T.W."/>
            <person name="Priest M."/>
            <person name="Roberts A."/>
            <person name="Saif S."/>
            <person name="Shea T."/>
            <person name="Sisk P."/>
            <person name="Sykes S."/>
            <person name="Wortman J."/>
            <person name="Nusbaum C."/>
            <person name="Birren B."/>
        </authorList>
    </citation>
    <scope>NUCLEOTIDE SEQUENCE [LARGE SCALE GENOMIC DNA]</scope>
    <source>
        <strain evidence="4">FAR1</strain>
    </source>
</reference>
<dbReference type="VEuPathDB" id="VectorBase:AFAF014605"/>
<protein>
    <submittedName>
        <fullName evidence="3">Uncharacterized protein</fullName>
    </submittedName>
</protein>
<feature type="transmembrane region" description="Helical" evidence="2">
    <location>
        <begin position="132"/>
        <end position="154"/>
    </location>
</feature>
<dbReference type="AlphaFoldDB" id="A0A182QQ29"/>
<feature type="region of interest" description="Disordered" evidence="1">
    <location>
        <begin position="251"/>
        <end position="274"/>
    </location>
</feature>
<feature type="compositionally biased region" description="Acidic residues" evidence="1">
    <location>
        <begin position="260"/>
        <end position="274"/>
    </location>
</feature>
<feature type="region of interest" description="Disordered" evidence="1">
    <location>
        <begin position="291"/>
        <end position="347"/>
    </location>
</feature>
<feature type="compositionally biased region" description="Polar residues" evidence="1">
    <location>
        <begin position="323"/>
        <end position="333"/>
    </location>
</feature>